<organism evidence="3">
    <name type="scientific">Angiostrongylus costaricensis</name>
    <name type="common">Nematode worm</name>
    <dbReference type="NCBI Taxonomy" id="334426"/>
    <lineage>
        <taxon>Eukaryota</taxon>
        <taxon>Metazoa</taxon>
        <taxon>Ecdysozoa</taxon>
        <taxon>Nematoda</taxon>
        <taxon>Chromadorea</taxon>
        <taxon>Rhabditida</taxon>
        <taxon>Rhabditina</taxon>
        <taxon>Rhabditomorpha</taxon>
        <taxon>Strongyloidea</taxon>
        <taxon>Metastrongylidae</taxon>
        <taxon>Angiostrongylus</taxon>
    </lineage>
</organism>
<proteinExistence type="predicted"/>
<protein>
    <submittedName>
        <fullName evidence="3">DUF3523 domain-containing protein</fullName>
    </submittedName>
</protein>
<dbReference type="EMBL" id="UYYA01002441">
    <property type="protein sequence ID" value="VDM55771.1"/>
    <property type="molecule type" value="Genomic_DNA"/>
</dbReference>
<dbReference type="WBParaSite" id="ACOC_0000418501-mRNA-1">
    <property type="protein sequence ID" value="ACOC_0000418501-mRNA-1"/>
    <property type="gene ID" value="ACOC_0000418501"/>
</dbReference>
<sequence length="98" mass="11608">MQLFFDDARAEELEQLKQANELKRMKQEFEEGKVPSTAAEELQHAKAAIAEERQKLTEIGKVGLFLYNTVRNNKLLYLFHIYKVYSRRTECFRVSHSR</sequence>
<reference evidence="1 2" key="2">
    <citation type="submission" date="2018-11" db="EMBL/GenBank/DDBJ databases">
        <authorList>
            <consortium name="Pathogen Informatics"/>
        </authorList>
    </citation>
    <scope>NUCLEOTIDE SEQUENCE [LARGE SCALE GENOMIC DNA]</scope>
    <source>
        <strain evidence="1 2">Costa Rica</strain>
    </source>
</reference>
<evidence type="ECO:0000313" key="3">
    <source>
        <dbReference type="WBParaSite" id="ACOC_0000418501-mRNA-1"/>
    </source>
</evidence>
<keyword evidence="2" id="KW-1185">Reference proteome</keyword>
<evidence type="ECO:0000313" key="2">
    <source>
        <dbReference type="Proteomes" id="UP000267027"/>
    </source>
</evidence>
<gene>
    <name evidence="1" type="ORF">ACOC_LOCUS4186</name>
</gene>
<accession>A0A0R3PIK8</accession>
<dbReference type="OrthoDB" id="5859150at2759"/>
<dbReference type="AlphaFoldDB" id="A0A0R3PIK8"/>
<evidence type="ECO:0000313" key="1">
    <source>
        <dbReference type="EMBL" id="VDM55771.1"/>
    </source>
</evidence>
<reference evidence="3" key="1">
    <citation type="submission" date="2017-02" db="UniProtKB">
        <authorList>
            <consortium name="WormBaseParasite"/>
        </authorList>
    </citation>
    <scope>IDENTIFICATION</scope>
</reference>
<dbReference type="Proteomes" id="UP000267027">
    <property type="component" value="Unassembled WGS sequence"/>
</dbReference>
<name>A0A0R3PIK8_ANGCS</name>